<comment type="caution">
    <text evidence="5">The sequence shown here is derived from an EMBL/GenBank/DDBJ whole genome shotgun (WGS) entry which is preliminary data.</text>
</comment>
<accession>A0A7C5UUS7</accession>
<dbReference type="InterPro" id="IPR011650">
    <property type="entry name" value="Peptidase_M20_dimer"/>
</dbReference>
<evidence type="ECO:0000256" key="3">
    <source>
        <dbReference type="ARBA" id="ARBA00022801"/>
    </source>
</evidence>
<protein>
    <submittedName>
        <fullName evidence="5">M20/M25/M40 family metallo-hydrolase</fullName>
    </submittedName>
</protein>
<dbReference type="GO" id="GO:0005829">
    <property type="term" value="C:cytosol"/>
    <property type="evidence" value="ECO:0007669"/>
    <property type="project" value="TreeGrafter"/>
</dbReference>
<organism evidence="5">
    <name type="scientific">Ignisphaera aggregans</name>
    <dbReference type="NCBI Taxonomy" id="334771"/>
    <lineage>
        <taxon>Archaea</taxon>
        <taxon>Thermoproteota</taxon>
        <taxon>Thermoprotei</taxon>
        <taxon>Desulfurococcales</taxon>
        <taxon>Desulfurococcaceae</taxon>
        <taxon>Ignisphaera</taxon>
    </lineage>
</organism>
<evidence type="ECO:0000313" key="5">
    <source>
        <dbReference type="EMBL" id="HHR97243.1"/>
    </source>
</evidence>
<dbReference type="GO" id="GO:0046872">
    <property type="term" value="F:metal ion binding"/>
    <property type="evidence" value="ECO:0007669"/>
    <property type="project" value="UniProtKB-KW"/>
</dbReference>
<reference evidence="5" key="1">
    <citation type="journal article" date="2020" name="mSystems">
        <title>Genome- and Community-Level Interaction Insights into Carbon Utilization and Element Cycling Functions of Hydrothermarchaeota in Hydrothermal Sediment.</title>
        <authorList>
            <person name="Zhou Z."/>
            <person name="Liu Y."/>
            <person name="Xu W."/>
            <person name="Pan J."/>
            <person name="Luo Z.H."/>
            <person name="Li M."/>
        </authorList>
    </citation>
    <scope>NUCLEOTIDE SEQUENCE [LARGE SCALE GENOMIC DNA]</scope>
    <source>
        <strain evidence="5">SpSt-1</strain>
    </source>
</reference>
<dbReference type="GO" id="GO:0009014">
    <property type="term" value="F:succinyl-diaminopimelate desuccinylase activity"/>
    <property type="evidence" value="ECO:0007669"/>
    <property type="project" value="TreeGrafter"/>
</dbReference>
<sequence length="483" mass="53335">MELEIVFLIETFIVEVVVMSMGGVVFEDIEINVLSSIDRSYRRYICMLSDLVAVDTVSAVKGSSEMLEGAQLVSSMLSEVGFRTEVKSYGGHPMVVGELGDGPISILIYNHYDVQPPDPLELWDSPPFQLVERDGKIFGRGVSDNKGDIVARLAAIEALTPYLDRLGVKVKWIIEGEEEIGSPTLSKAVEDLKNWLKADGGFWETASVDRRGRLHILLGFKGMLYIEIMLKGACRDVHSGYSPLVPNPVWCLSHILSSIKSCDGRILVDWLFNDVEIHPEALELLKELDLDELNELKMMLGIDRFNTGLEGFEALKTLYLSPSINVSGIYAGYIGKGSKTVIPSVAGVKIDIRLVPRQDPMKILEKLRQHIKSLGIDKFEIVLHGMYPAGSTKPNEKIVQASINAAERVYGVKPQLLPLSAGSGPYYYIANYIGTPLTGAGVGYYDSRAHAPNENIRIEDFVKGIKHVALTITGFSKTMKSNK</sequence>
<dbReference type="EMBL" id="DRUB01000217">
    <property type="protein sequence ID" value="HHR97243.1"/>
    <property type="molecule type" value="Genomic_DNA"/>
</dbReference>
<dbReference type="SUPFAM" id="SSF53187">
    <property type="entry name" value="Zn-dependent exopeptidases"/>
    <property type="match status" value="1"/>
</dbReference>
<dbReference type="Pfam" id="PF07687">
    <property type="entry name" value="M20_dimer"/>
    <property type="match status" value="1"/>
</dbReference>
<dbReference type="InterPro" id="IPR051458">
    <property type="entry name" value="Cyt/Met_Dipeptidase"/>
</dbReference>
<dbReference type="Pfam" id="PF01546">
    <property type="entry name" value="Peptidase_M20"/>
    <property type="match status" value="1"/>
</dbReference>
<evidence type="ECO:0000256" key="1">
    <source>
        <dbReference type="ARBA" id="ARBA00022670"/>
    </source>
</evidence>
<proteinExistence type="predicted"/>
<dbReference type="GO" id="GO:0008233">
    <property type="term" value="F:peptidase activity"/>
    <property type="evidence" value="ECO:0007669"/>
    <property type="project" value="UniProtKB-KW"/>
</dbReference>
<gene>
    <name evidence="5" type="ORF">ENL47_10750</name>
</gene>
<dbReference type="GO" id="GO:0006508">
    <property type="term" value="P:proteolysis"/>
    <property type="evidence" value="ECO:0007669"/>
    <property type="project" value="UniProtKB-KW"/>
</dbReference>
<evidence type="ECO:0000256" key="2">
    <source>
        <dbReference type="ARBA" id="ARBA00022723"/>
    </source>
</evidence>
<dbReference type="PANTHER" id="PTHR43270">
    <property type="entry name" value="BETA-ALA-HIS DIPEPTIDASE"/>
    <property type="match status" value="1"/>
</dbReference>
<dbReference type="InterPro" id="IPR002933">
    <property type="entry name" value="Peptidase_M20"/>
</dbReference>
<keyword evidence="2" id="KW-0479">Metal-binding</keyword>
<name>A0A7C5UUS7_9CREN</name>
<keyword evidence="3 5" id="KW-0378">Hydrolase</keyword>
<dbReference type="PANTHER" id="PTHR43270:SF8">
    <property type="entry name" value="DI- AND TRIPEPTIDASE DUG2-RELATED"/>
    <property type="match status" value="1"/>
</dbReference>
<evidence type="ECO:0000259" key="4">
    <source>
        <dbReference type="Pfam" id="PF07687"/>
    </source>
</evidence>
<feature type="domain" description="Peptidase M20 dimerisation" evidence="4">
    <location>
        <begin position="225"/>
        <end position="374"/>
    </location>
</feature>
<dbReference type="Gene3D" id="3.30.70.360">
    <property type="match status" value="1"/>
</dbReference>
<keyword evidence="1" id="KW-0645">Protease</keyword>
<dbReference type="Gene3D" id="3.40.630.10">
    <property type="entry name" value="Zn peptidases"/>
    <property type="match status" value="1"/>
</dbReference>
<dbReference type="AlphaFoldDB" id="A0A7C5UUS7"/>
<dbReference type="NCBIfam" id="NF005034">
    <property type="entry name" value="PRK06446.1"/>
    <property type="match status" value="1"/>
</dbReference>
<dbReference type="GO" id="GO:0009089">
    <property type="term" value="P:lysine biosynthetic process via diaminopimelate"/>
    <property type="evidence" value="ECO:0007669"/>
    <property type="project" value="TreeGrafter"/>
</dbReference>